<dbReference type="GO" id="GO:0004553">
    <property type="term" value="F:hydrolase activity, hydrolyzing O-glycosyl compounds"/>
    <property type="evidence" value="ECO:0007669"/>
    <property type="project" value="InterPro"/>
</dbReference>
<organism evidence="6 7">
    <name type="scientific">Botrytis fragariae</name>
    <dbReference type="NCBI Taxonomy" id="1964551"/>
    <lineage>
        <taxon>Eukaryota</taxon>
        <taxon>Fungi</taxon>
        <taxon>Dikarya</taxon>
        <taxon>Ascomycota</taxon>
        <taxon>Pezizomycotina</taxon>
        <taxon>Leotiomycetes</taxon>
        <taxon>Helotiales</taxon>
        <taxon>Sclerotiniaceae</taxon>
        <taxon>Botrytis</taxon>
    </lineage>
</organism>
<keyword evidence="2" id="KW-0378">Hydrolase</keyword>
<evidence type="ECO:0000256" key="2">
    <source>
        <dbReference type="ARBA" id="ARBA00022801"/>
    </source>
</evidence>
<dbReference type="SUPFAM" id="SSF51445">
    <property type="entry name" value="(Trans)glycosidases"/>
    <property type="match status" value="1"/>
</dbReference>
<dbReference type="EMBL" id="JABFCT010000012">
    <property type="protein sequence ID" value="KAF5871202.1"/>
    <property type="molecule type" value="Genomic_DNA"/>
</dbReference>
<feature type="domain" description="Glycoside hydrolase family 3 N-terminal" evidence="5">
    <location>
        <begin position="32"/>
        <end position="105"/>
    </location>
</feature>
<protein>
    <submittedName>
        <fullName evidence="6">Putative beta-n- protein</fullName>
    </submittedName>
</protein>
<dbReference type="AlphaFoldDB" id="A0A8H6EGA3"/>
<reference evidence="6 7" key="1">
    <citation type="journal article" date="2020" name="Phytopathology">
        <title>A high-quality genome resource of Botrytis fragariae, a new and rapidly spreading fungal pathogen causing strawberry gray mold in the U.S.A.</title>
        <authorList>
            <person name="Wu Y."/>
            <person name="Saski C.A."/>
            <person name="Schnabel G."/>
            <person name="Xiao S."/>
            <person name="Hu M."/>
        </authorList>
    </citation>
    <scope>NUCLEOTIDE SEQUENCE [LARGE SCALE GENOMIC DNA]</scope>
    <source>
        <strain evidence="6 7">BVB16</strain>
    </source>
</reference>
<dbReference type="GO" id="GO:0005975">
    <property type="term" value="P:carbohydrate metabolic process"/>
    <property type="evidence" value="ECO:0007669"/>
    <property type="project" value="InterPro"/>
</dbReference>
<dbReference type="OrthoDB" id="3561268at2759"/>
<gene>
    <name evidence="6" type="ORF">Bfra_007715</name>
</gene>
<name>A0A8H6EGA3_9HELO</name>
<dbReference type="InterPro" id="IPR050226">
    <property type="entry name" value="NagZ_Beta-hexosaminidase"/>
</dbReference>
<dbReference type="InterPro" id="IPR001764">
    <property type="entry name" value="Glyco_hydro_3_N"/>
</dbReference>
<dbReference type="InterPro" id="IPR036962">
    <property type="entry name" value="Glyco_hydro_3_N_sf"/>
</dbReference>
<proteinExistence type="inferred from homology"/>
<keyword evidence="7" id="KW-1185">Reference proteome</keyword>
<evidence type="ECO:0000256" key="4">
    <source>
        <dbReference type="ARBA" id="ARBA00023295"/>
    </source>
</evidence>
<dbReference type="Pfam" id="PF00933">
    <property type="entry name" value="Glyco_hydro_3"/>
    <property type="match status" value="1"/>
</dbReference>
<comment type="caution">
    <text evidence="6">The sequence shown here is derived from an EMBL/GenBank/DDBJ whole genome shotgun (WGS) entry which is preliminary data.</text>
</comment>
<accession>A0A8H6EGA3</accession>
<dbReference type="RefSeq" id="XP_037190149.1">
    <property type="nucleotide sequence ID" value="XM_037338086.1"/>
</dbReference>
<keyword evidence="3" id="KW-0325">Glycoprotein</keyword>
<comment type="similarity">
    <text evidence="1">Belongs to the glycosyl hydrolase 3 family.</text>
</comment>
<dbReference type="PANTHER" id="PTHR30480:SF16">
    <property type="entry name" value="GLYCOSIDE HYDROLASE FAMILY 3 DOMAIN PROTEIN"/>
    <property type="match status" value="1"/>
</dbReference>
<evidence type="ECO:0000259" key="5">
    <source>
        <dbReference type="Pfam" id="PF00933"/>
    </source>
</evidence>
<dbReference type="Proteomes" id="UP000531561">
    <property type="component" value="Unassembled WGS sequence"/>
</dbReference>
<dbReference type="Gene3D" id="3.20.20.300">
    <property type="entry name" value="Glycoside hydrolase, family 3, N-terminal domain"/>
    <property type="match status" value="1"/>
</dbReference>
<evidence type="ECO:0000256" key="1">
    <source>
        <dbReference type="ARBA" id="ARBA00005336"/>
    </source>
</evidence>
<sequence length="142" mass="15857">MDYAPIANRYLEPKTSMVEVRSFSGDSEAYLPGHDNTADDSQYGTPVVVKTKNELEAYELVPFRQAMKAGQDAVMAADISLTRLDNTFYIVVDDLPANLSPNLIRNSREEMKYGIDKKEAVMALKVIATDMITNINTQSPYI</sequence>
<evidence type="ECO:0000256" key="3">
    <source>
        <dbReference type="ARBA" id="ARBA00023180"/>
    </source>
</evidence>
<dbReference type="PANTHER" id="PTHR30480">
    <property type="entry name" value="BETA-HEXOSAMINIDASE-RELATED"/>
    <property type="match status" value="1"/>
</dbReference>
<dbReference type="GeneID" id="59261778"/>
<evidence type="ECO:0000313" key="6">
    <source>
        <dbReference type="EMBL" id="KAF5871202.1"/>
    </source>
</evidence>
<evidence type="ECO:0000313" key="7">
    <source>
        <dbReference type="Proteomes" id="UP000531561"/>
    </source>
</evidence>
<keyword evidence="4" id="KW-0326">Glycosidase</keyword>
<dbReference type="InterPro" id="IPR017853">
    <property type="entry name" value="GH"/>
</dbReference>
<dbReference type="GO" id="GO:0009254">
    <property type="term" value="P:peptidoglycan turnover"/>
    <property type="evidence" value="ECO:0007669"/>
    <property type="project" value="TreeGrafter"/>
</dbReference>